<dbReference type="Pfam" id="PF00090">
    <property type="entry name" value="TSP_1"/>
    <property type="match status" value="1"/>
</dbReference>
<dbReference type="EMBL" id="MFVU01000018">
    <property type="protein sequence ID" value="OGJ01768.1"/>
    <property type="molecule type" value="Genomic_DNA"/>
</dbReference>
<sequence length="767" mass="80108">MHKFKFLQSFVLIISVLASGLLLSPKISDAASCSLDVDVDGSAVSFSWQVGNYGGEETYIVEIDVPGYGTITNAYDDPSGKSGTIAVANFPDGSWNATANIKTPEWITGGFECSASASFTTPYIPPPPPPTTCQDSTATNFNDSLPCRYSYPSDPKDPDCGRSSTVDYSPEMDVGVNTPFTIIWDVTWEEEEPEPFDGGVSYLVRLLRNGQEVFSDTTGITSYSYTESGGISSQTIYTIEATTSAIFTCPNGNTFTGTITASTDTPPLPSGAQCSINAFTADSVPLYNFGTTLRFSLSGNFPWWIEEVGGSSPPIPESGYGSDEVYTGNLIGPRLYRLNCGNTYLDLPVVPASQCLDDALITVTRPLPATMTPGQTDYFILNSLNTGNTWWWHGTIYRIFKIAGSLPTVPTEYGLPYSIPPGGSTNDSYEAYNFSVTAPSTPGSYSASFQMSHTGTTWGDYQDGSGNICGVTEGDGTGGGPFGNVLTVSTEVVAAGSMSGTVGAGYCDVPVGANTCQSTITWNVTNPVSVGNSAVTTPNPTPPPTSITVATGDSGSTTYPITLNPASGLGSIHLFLYNNSVELDDDWGNAACISGSTWDGDSCELPAPVDGGWSDWGACSVSCGGGTQTHTCTSPPPSGGGANCSGASSQSCNTQACTATDDEIGPGDDPGDNEQCIDIGSGAQTQITAGECTDICWRCSDGASKALINGVDAPSAPPNSLTSGTMEVCPIVDTQYHLSCPGGSDSDGDDTDDTTVKVKRQPFFQED</sequence>
<evidence type="ECO:0000256" key="1">
    <source>
        <dbReference type="SAM" id="MobiDB-lite"/>
    </source>
</evidence>
<accession>A0A1F6Y5Y6</accession>
<dbReference type="AlphaFoldDB" id="A0A1F6Y5Y6"/>
<protein>
    <recommendedName>
        <fullName evidence="5">Fibronectin type-III domain-containing protein</fullName>
    </recommendedName>
</protein>
<feature type="region of interest" description="Disordered" evidence="1">
    <location>
        <begin position="741"/>
        <end position="767"/>
    </location>
</feature>
<comment type="caution">
    <text evidence="3">The sequence shown here is derived from an EMBL/GenBank/DDBJ whole genome shotgun (WGS) entry which is preliminary data.</text>
</comment>
<dbReference type="InterPro" id="IPR000884">
    <property type="entry name" value="TSP1_rpt"/>
</dbReference>
<dbReference type="SUPFAM" id="SSF82895">
    <property type="entry name" value="TSP-1 type 1 repeat"/>
    <property type="match status" value="1"/>
</dbReference>
<reference evidence="3 4" key="1">
    <citation type="journal article" date="2016" name="Nat. Commun.">
        <title>Thousands of microbial genomes shed light on interconnected biogeochemical processes in an aquifer system.</title>
        <authorList>
            <person name="Anantharaman K."/>
            <person name="Brown C.T."/>
            <person name="Hug L.A."/>
            <person name="Sharon I."/>
            <person name="Castelle C.J."/>
            <person name="Probst A.J."/>
            <person name="Thomas B.C."/>
            <person name="Singh A."/>
            <person name="Wilkins M.J."/>
            <person name="Karaoz U."/>
            <person name="Brodie E.L."/>
            <person name="Williams K.H."/>
            <person name="Hubbard S.S."/>
            <person name="Banfield J.F."/>
        </authorList>
    </citation>
    <scope>NUCLEOTIDE SEQUENCE [LARGE SCALE GENOMIC DNA]</scope>
</reference>
<feature type="signal peptide" evidence="2">
    <location>
        <begin position="1"/>
        <end position="30"/>
    </location>
</feature>
<keyword evidence="2" id="KW-0732">Signal</keyword>
<dbReference type="InterPro" id="IPR013783">
    <property type="entry name" value="Ig-like_fold"/>
</dbReference>
<dbReference type="Proteomes" id="UP000178645">
    <property type="component" value="Unassembled WGS sequence"/>
</dbReference>
<evidence type="ECO:0000313" key="3">
    <source>
        <dbReference type="EMBL" id="OGJ01768.1"/>
    </source>
</evidence>
<dbReference type="Gene3D" id="2.20.100.10">
    <property type="entry name" value="Thrombospondin type-1 (TSP1) repeat"/>
    <property type="match status" value="1"/>
</dbReference>
<organism evidence="3 4">
    <name type="scientific">Candidatus Nomurabacteria bacterium RIFCSPLOWO2_12_FULL_44_11</name>
    <dbReference type="NCBI Taxonomy" id="1801796"/>
    <lineage>
        <taxon>Bacteria</taxon>
        <taxon>Candidatus Nomuraibacteriota</taxon>
    </lineage>
</organism>
<dbReference type="PROSITE" id="PS50092">
    <property type="entry name" value="TSP1"/>
    <property type="match status" value="1"/>
</dbReference>
<evidence type="ECO:0008006" key="5">
    <source>
        <dbReference type="Google" id="ProtNLM"/>
    </source>
</evidence>
<dbReference type="SMART" id="SM00209">
    <property type="entry name" value="TSP1"/>
    <property type="match status" value="1"/>
</dbReference>
<proteinExistence type="predicted"/>
<gene>
    <name evidence="3" type="ORF">A3G53_00965</name>
</gene>
<dbReference type="InterPro" id="IPR036383">
    <property type="entry name" value="TSP1_rpt_sf"/>
</dbReference>
<evidence type="ECO:0000256" key="2">
    <source>
        <dbReference type="SAM" id="SignalP"/>
    </source>
</evidence>
<dbReference type="Gene3D" id="2.60.40.10">
    <property type="entry name" value="Immunoglobulins"/>
    <property type="match status" value="1"/>
</dbReference>
<name>A0A1F6Y5Y6_9BACT</name>
<evidence type="ECO:0000313" key="4">
    <source>
        <dbReference type="Proteomes" id="UP000178645"/>
    </source>
</evidence>
<feature type="chain" id="PRO_5009527506" description="Fibronectin type-III domain-containing protein" evidence="2">
    <location>
        <begin position="31"/>
        <end position="767"/>
    </location>
</feature>